<dbReference type="PANTHER" id="PTHR47810:SF1">
    <property type="entry name" value="DNA LIGASE B"/>
    <property type="match status" value="1"/>
</dbReference>
<dbReference type="Gene3D" id="2.40.50.140">
    <property type="entry name" value="Nucleic acid-binding proteins"/>
    <property type="match status" value="1"/>
</dbReference>
<dbReference type="InterPro" id="IPR012340">
    <property type="entry name" value="NA-bd_OB-fold"/>
</dbReference>
<protein>
    <recommendedName>
        <fullName evidence="7">ATP-dependent DNA ligase family profile domain-containing protein</fullName>
    </recommendedName>
</protein>
<dbReference type="Gene3D" id="3.30.470.30">
    <property type="entry name" value="DNA ligase/mRNA capping enzyme"/>
    <property type="match status" value="1"/>
</dbReference>
<dbReference type="GO" id="GO:0006310">
    <property type="term" value="P:DNA recombination"/>
    <property type="evidence" value="ECO:0007669"/>
    <property type="project" value="InterPro"/>
</dbReference>
<evidence type="ECO:0000259" key="7">
    <source>
        <dbReference type="Pfam" id="PF01068"/>
    </source>
</evidence>
<dbReference type="PANTHER" id="PTHR47810">
    <property type="entry name" value="DNA LIGASE"/>
    <property type="match status" value="1"/>
</dbReference>
<evidence type="ECO:0000256" key="6">
    <source>
        <dbReference type="ARBA" id="ARBA00034003"/>
    </source>
</evidence>
<accession>A0A5Q0M4V0</accession>
<dbReference type="GO" id="GO:0006260">
    <property type="term" value="P:DNA replication"/>
    <property type="evidence" value="ECO:0007669"/>
    <property type="project" value="UniProtKB-KW"/>
</dbReference>
<proteinExistence type="predicted"/>
<dbReference type="Pfam" id="PF01068">
    <property type="entry name" value="DNA_ligase_A_M"/>
    <property type="match status" value="1"/>
</dbReference>
<dbReference type="AlphaFoldDB" id="A0A5Q0M4V0"/>
<sequence length="469" mass="50853">MYLNKAASIFQAIEAIAATASKNEKEALVKQAGSLPLFMRIVRAAYDPFVNYGLALAPMKRDGLAPGSNTLDEEQFWNILDKLATRELSGTAARDAVQNAVDLLDEPSSALFRRIIAKDLRAGFTDGTVNRVFPGTFQEFPYMRCSLQAKSNMVKPGWWDKGAISQEKADGMFANVNRAGDTVSIHSRQGSPFPAGCMPELEAAMVASLAAETQTHGELVVYEEMEDMGVQNWSLLPREKGNGVLNSLLSGGALEPGQHVAYMAWDQIPLSAVKPKGKYETGYKARLIALLGQLKGAGSAGSAVLRVIPTKQVANQAEAFVHYRELLAKGKEGTVVKHPDAIWKDGTSKDQVKLKLEVDVELRITGFIPGTPGTKTEATFGSLMCSSECGALEVGVSGFTDALRQTIHNDRERFLQKVVTVRANSVMAPSGEQGIYSLFLPRLVEVREDKTVADDLQRIKDQFAAAIAA</sequence>
<dbReference type="GO" id="GO:0003910">
    <property type="term" value="F:DNA ligase (ATP) activity"/>
    <property type="evidence" value="ECO:0007669"/>
    <property type="project" value="UniProtKB-EC"/>
</dbReference>
<dbReference type="Proteomes" id="UP000326780">
    <property type="component" value="Chromosome"/>
</dbReference>
<dbReference type="InterPro" id="IPR012310">
    <property type="entry name" value="DNA_ligase_ATP-dep_cent"/>
</dbReference>
<evidence type="ECO:0000313" key="9">
    <source>
        <dbReference type="Proteomes" id="UP000326780"/>
    </source>
</evidence>
<evidence type="ECO:0000256" key="3">
    <source>
        <dbReference type="ARBA" id="ARBA00022705"/>
    </source>
</evidence>
<keyword evidence="5" id="KW-0234">DNA repair</keyword>
<organism evidence="8 9">
    <name type="scientific">Variovorax paradoxus</name>
    <dbReference type="NCBI Taxonomy" id="34073"/>
    <lineage>
        <taxon>Bacteria</taxon>
        <taxon>Pseudomonadati</taxon>
        <taxon>Pseudomonadota</taxon>
        <taxon>Betaproteobacteria</taxon>
        <taxon>Burkholderiales</taxon>
        <taxon>Comamonadaceae</taxon>
        <taxon>Variovorax</taxon>
    </lineage>
</organism>
<dbReference type="EMBL" id="CP045644">
    <property type="protein sequence ID" value="QFZ84651.1"/>
    <property type="molecule type" value="Genomic_DNA"/>
</dbReference>
<keyword evidence="3" id="KW-0235">DNA replication</keyword>
<keyword evidence="2" id="KW-0436">Ligase</keyword>
<dbReference type="RefSeq" id="WP_153283274.1">
    <property type="nucleotide sequence ID" value="NZ_CP045644.1"/>
</dbReference>
<evidence type="ECO:0000256" key="2">
    <source>
        <dbReference type="ARBA" id="ARBA00022598"/>
    </source>
</evidence>
<name>A0A5Q0M4V0_VARPD</name>
<feature type="domain" description="ATP-dependent DNA ligase family profile" evidence="7">
    <location>
        <begin position="162"/>
        <end position="355"/>
    </location>
</feature>
<evidence type="ECO:0000313" key="8">
    <source>
        <dbReference type="EMBL" id="QFZ84651.1"/>
    </source>
</evidence>
<comment type="catalytic activity">
    <reaction evidence="6">
        <text>ATP + (deoxyribonucleotide)n-3'-hydroxyl + 5'-phospho-(deoxyribonucleotide)m = (deoxyribonucleotide)n+m + AMP + diphosphate.</text>
        <dbReference type="EC" id="6.5.1.1"/>
    </reaction>
</comment>
<dbReference type="SUPFAM" id="SSF50249">
    <property type="entry name" value="Nucleic acid-binding proteins"/>
    <property type="match status" value="1"/>
</dbReference>
<evidence type="ECO:0000256" key="4">
    <source>
        <dbReference type="ARBA" id="ARBA00022763"/>
    </source>
</evidence>
<dbReference type="GO" id="GO:0006281">
    <property type="term" value="P:DNA repair"/>
    <property type="evidence" value="ECO:0007669"/>
    <property type="project" value="UniProtKB-KW"/>
</dbReference>
<dbReference type="SUPFAM" id="SSF56091">
    <property type="entry name" value="DNA ligase/mRNA capping enzyme, catalytic domain"/>
    <property type="match status" value="1"/>
</dbReference>
<reference evidence="8 9" key="1">
    <citation type="submission" date="2019-10" db="EMBL/GenBank/DDBJ databases">
        <title>Complete genome sequence of Variovorax paradoxus 5C-2.</title>
        <authorList>
            <person name="Gogoleva N.E."/>
            <person name="Balkin A.S."/>
        </authorList>
    </citation>
    <scope>NUCLEOTIDE SEQUENCE [LARGE SCALE GENOMIC DNA]</scope>
    <source>
        <strain evidence="8 9">5C-2</strain>
    </source>
</reference>
<comment type="cofactor">
    <cofactor evidence="1">
        <name>a divalent metal cation</name>
        <dbReference type="ChEBI" id="CHEBI:60240"/>
    </cofactor>
</comment>
<gene>
    <name evidence="8" type="ORF">GFK26_18665</name>
</gene>
<keyword evidence="4" id="KW-0227">DNA damage</keyword>
<dbReference type="GO" id="GO:0005524">
    <property type="term" value="F:ATP binding"/>
    <property type="evidence" value="ECO:0007669"/>
    <property type="project" value="InterPro"/>
</dbReference>
<evidence type="ECO:0000256" key="5">
    <source>
        <dbReference type="ARBA" id="ARBA00023204"/>
    </source>
</evidence>
<evidence type="ECO:0000256" key="1">
    <source>
        <dbReference type="ARBA" id="ARBA00001968"/>
    </source>
</evidence>
<dbReference type="InterPro" id="IPR050326">
    <property type="entry name" value="NAD_dep_DNA_ligaseB"/>
</dbReference>